<evidence type="ECO:0000313" key="1">
    <source>
        <dbReference type="EMBL" id="MDQ0518628.1"/>
    </source>
</evidence>
<proteinExistence type="predicted"/>
<dbReference type="EMBL" id="JAUSWJ010000001">
    <property type="protein sequence ID" value="MDQ0518628.1"/>
    <property type="molecule type" value="Genomic_DNA"/>
</dbReference>
<dbReference type="Gene3D" id="3.40.1570.10">
    <property type="entry name" value="HemS/ChuS/ChuX like domains"/>
    <property type="match status" value="1"/>
</dbReference>
<keyword evidence="2" id="KW-1185">Reference proteome</keyword>
<reference evidence="1 2" key="1">
    <citation type="submission" date="2023-07" db="EMBL/GenBank/DDBJ databases">
        <title>Genomic Encyclopedia of Type Strains, Phase IV (KMG-IV): sequencing the most valuable type-strain genomes for metagenomic binning, comparative biology and taxonomic classification.</title>
        <authorList>
            <person name="Goeker M."/>
        </authorList>
    </citation>
    <scope>NUCLEOTIDE SEQUENCE [LARGE SCALE GENOMIC DNA]</scope>
    <source>
        <strain evidence="1 2">B1-1</strain>
    </source>
</reference>
<comment type="caution">
    <text evidence="1">The sequence shown here is derived from an EMBL/GenBank/DDBJ whole genome shotgun (WGS) entry which is preliminary data.</text>
</comment>
<protein>
    <submittedName>
        <fullName evidence="1">Heme degradation protein</fullName>
    </submittedName>
</protein>
<dbReference type="SUPFAM" id="SSF144064">
    <property type="entry name" value="Heme iron utilization protein-like"/>
    <property type="match status" value="1"/>
</dbReference>
<organism evidence="1 2">
    <name type="scientific">Kaistia geumhonensis</name>
    <dbReference type="NCBI Taxonomy" id="410839"/>
    <lineage>
        <taxon>Bacteria</taxon>
        <taxon>Pseudomonadati</taxon>
        <taxon>Pseudomonadota</taxon>
        <taxon>Alphaproteobacteria</taxon>
        <taxon>Hyphomicrobiales</taxon>
        <taxon>Kaistiaceae</taxon>
        <taxon>Kaistia</taxon>
    </lineage>
</organism>
<accession>A0ABU0MCG2</accession>
<dbReference type="Proteomes" id="UP001223743">
    <property type="component" value="Unassembled WGS sequence"/>
</dbReference>
<sequence length="247" mass="25665">MTSPDSTPASRRFALPLDPRGILLRASRMGRVLVGVRAPGALLERIGPLDPVAERADGWLVSENASGYTAIDPTAVASIVTDVSETPHDTLLTYVDFLDADGASIVKVTALDGPELLEAALEGLPRAPLPYVPPLPRTTIPVDQSDPGALPFHGAVASGEAVTLVAVRPGAEQSHTGVVEAVRLGHSYVNLIQSDMHLHLSAGAVAAWRRKAEGTRVTLAAEDAEGRSIGLTVSGPATAFADARIPA</sequence>
<name>A0ABU0MCG2_9HYPH</name>
<evidence type="ECO:0000313" key="2">
    <source>
        <dbReference type="Proteomes" id="UP001223743"/>
    </source>
</evidence>
<gene>
    <name evidence="1" type="ORF">QO015_004241</name>
</gene>
<dbReference type="RefSeq" id="WP_266284242.1">
    <property type="nucleotide sequence ID" value="NZ_JAPKNF010000004.1"/>
</dbReference>
<dbReference type="InterPro" id="IPR053733">
    <property type="entry name" value="Heme_Transport_Util_sf"/>
</dbReference>